<reference evidence="2 3" key="1">
    <citation type="submission" date="2018-07" db="EMBL/GenBank/DDBJ databases">
        <title>Genomic Encyclopedia of Type Strains, Phase IV (KMG-IV): sequencing the most valuable type-strain genomes for metagenomic binning, comparative biology and taxonomic classification.</title>
        <authorList>
            <person name="Goeker M."/>
        </authorList>
    </citation>
    <scope>NUCLEOTIDE SEQUENCE [LARGE SCALE GENOMIC DNA]</scope>
    <source>
        <strain evidence="2 3">DSM 27696</strain>
    </source>
</reference>
<dbReference type="EMBL" id="QPJJ01000005">
    <property type="protein sequence ID" value="RCW71843.1"/>
    <property type="molecule type" value="Genomic_DNA"/>
</dbReference>
<dbReference type="OrthoDB" id="2360869at2"/>
<dbReference type="InterPro" id="IPR025552">
    <property type="entry name" value="YkyB"/>
</dbReference>
<protein>
    <submittedName>
        <fullName evidence="2">YkyB-like protein</fullName>
    </submittedName>
</protein>
<comment type="caution">
    <text evidence="2">The sequence shown here is derived from an EMBL/GenBank/DDBJ whole genome shotgun (WGS) entry which is preliminary data.</text>
</comment>
<evidence type="ECO:0000313" key="2">
    <source>
        <dbReference type="EMBL" id="RCW71843.1"/>
    </source>
</evidence>
<name>A0A368XV46_9BACI</name>
<dbReference type="Proteomes" id="UP000252585">
    <property type="component" value="Unassembled WGS sequence"/>
</dbReference>
<dbReference type="Pfam" id="PF14177">
    <property type="entry name" value="YkyB"/>
    <property type="match status" value="1"/>
</dbReference>
<accession>A0A368XV46</accession>
<evidence type="ECO:0000313" key="3">
    <source>
        <dbReference type="Proteomes" id="UP000252585"/>
    </source>
</evidence>
<proteinExistence type="predicted"/>
<gene>
    <name evidence="2" type="ORF">DFR57_10525</name>
</gene>
<dbReference type="RefSeq" id="WP_114352409.1">
    <property type="nucleotide sequence ID" value="NZ_QPJJ01000005.1"/>
</dbReference>
<keyword evidence="3" id="KW-1185">Reference proteome</keyword>
<feature type="region of interest" description="Disordered" evidence="1">
    <location>
        <begin position="129"/>
        <end position="152"/>
    </location>
</feature>
<sequence length="152" mass="17846">MKNSTLGQALFIVNRHAKTATNPKKLYQLKKTAIEKLIREKKAKKIGLHFTDNPKHSVQHSTLLVEIDHYYFHVPPTKEDFKELKHLGSLDKNYRNPKVHMSLSKSTQILCNYLGWSYDTYFNEAKRKRPQENSKYAVPTSSLSPFYHKRKK</sequence>
<evidence type="ECO:0000256" key="1">
    <source>
        <dbReference type="SAM" id="MobiDB-lite"/>
    </source>
</evidence>
<organism evidence="2 3">
    <name type="scientific">Saliterribacillus persicus</name>
    <dbReference type="NCBI Taxonomy" id="930114"/>
    <lineage>
        <taxon>Bacteria</taxon>
        <taxon>Bacillati</taxon>
        <taxon>Bacillota</taxon>
        <taxon>Bacilli</taxon>
        <taxon>Bacillales</taxon>
        <taxon>Bacillaceae</taxon>
        <taxon>Saliterribacillus</taxon>
    </lineage>
</organism>
<dbReference type="AlphaFoldDB" id="A0A368XV46"/>